<sequence length="216" mass="22842">MRTKTIATFAMMIFALGSLSSAWGQNYSGWNRGYRNDESRGYRGYRSAVMVPAGTNIDVRLDSRISTDDTRPGTTWSGTVYHSVMRGNRVAIPAGSPVTGIVTSSVQGTHETRPEVALALRSVEVDGRSLRVSGETEPIVAGSNRARKIGAIAGGAAAGALLGHAVGEHHHGTLIGGLLGGAAGYGLTRHAFRTMELKPGTVLTFTANEDVVARRY</sequence>
<evidence type="ECO:0008006" key="4">
    <source>
        <dbReference type="Google" id="ProtNLM"/>
    </source>
</evidence>
<gene>
    <name evidence="2" type="ORF">E6K80_01895</name>
</gene>
<dbReference type="InterPro" id="IPR042217">
    <property type="entry name" value="T4SS_VirB10/TrbI"/>
</dbReference>
<dbReference type="AlphaFoldDB" id="A0A538UA87"/>
<dbReference type="Proteomes" id="UP000319836">
    <property type="component" value="Unassembled WGS sequence"/>
</dbReference>
<protein>
    <recommendedName>
        <fullName evidence="4">Glycine zipper 2TM domain-containing protein</fullName>
    </recommendedName>
</protein>
<reference evidence="2 3" key="1">
    <citation type="journal article" date="2019" name="Nat. Microbiol.">
        <title>Mediterranean grassland soil C-N compound turnover is dependent on rainfall and depth, and is mediated by genomically divergent microorganisms.</title>
        <authorList>
            <person name="Diamond S."/>
            <person name="Andeer P.F."/>
            <person name="Li Z."/>
            <person name="Crits-Christoph A."/>
            <person name="Burstein D."/>
            <person name="Anantharaman K."/>
            <person name="Lane K.R."/>
            <person name="Thomas B.C."/>
            <person name="Pan C."/>
            <person name="Northen T.R."/>
            <person name="Banfield J.F."/>
        </authorList>
    </citation>
    <scope>NUCLEOTIDE SEQUENCE [LARGE SCALE GENOMIC DNA]</scope>
    <source>
        <strain evidence="2">WS_10</strain>
    </source>
</reference>
<evidence type="ECO:0000256" key="1">
    <source>
        <dbReference type="SAM" id="SignalP"/>
    </source>
</evidence>
<evidence type="ECO:0000313" key="2">
    <source>
        <dbReference type="EMBL" id="TMQ72757.1"/>
    </source>
</evidence>
<dbReference type="EMBL" id="VBPA01000041">
    <property type="protein sequence ID" value="TMQ72757.1"/>
    <property type="molecule type" value="Genomic_DNA"/>
</dbReference>
<feature type="chain" id="PRO_5022122512" description="Glycine zipper 2TM domain-containing protein" evidence="1">
    <location>
        <begin position="23"/>
        <end position="216"/>
    </location>
</feature>
<proteinExistence type="predicted"/>
<accession>A0A538UA87</accession>
<feature type="signal peptide" evidence="1">
    <location>
        <begin position="1"/>
        <end position="22"/>
    </location>
</feature>
<keyword evidence="1" id="KW-0732">Signal</keyword>
<comment type="caution">
    <text evidence="2">The sequence shown here is derived from an EMBL/GenBank/DDBJ whole genome shotgun (WGS) entry which is preliminary data.</text>
</comment>
<organism evidence="2 3">
    <name type="scientific">Eiseniibacteriota bacterium</name>
    <dbReference type="NCBI Taxonomy" id="2212470"/>
    <lineage>
        <taxon>Bacteria</taxon>
        <taxon>Candidatus Eiseniibacteriota</taxon>
    </lineage>
</organism>
<evidence type="ECO:0000313" key="3">
    <source>
        <dbReference type="Proteomes" id="UP000319836"/>
    </source>
</evidence>
<dbReference type="Gene3D" id="2.40.128.260">
    <property type="entry name" value="Type IV secretion system, VirB10/TraB/TrbI"/>
    <property type="match status" value="1"/>
</dbReference>
<name>A0A538UA87_UNCEI</name>